<dbReference type="EMBL" id="JAACJM010000122">
    <property type="protein sequence ID" value="KAF5344617.1"/>
    <property type="molecule type" value="Genomic_DNA"/>
</dbReference>
<accession>A0A8H5CQ29</accession>
<evidence type="ECO:0000313" key="3">
    <source>
        <dbReference type="EMBL" id="KAF5344617.1"/>
    </source>
</evidence>
<dbReference type="OrthoDB" id="3064785at2759"/>
<keyword evidence="4" id="KW-1185">Reference proteome</keyword>
<feature type="compositionally biased region" description="Polar residues" evidence="1">
    <location>
        <begin position="283"/>
        <end position="303"/>
    </location>
</feature>
<keyword evidence="2" id="KW-1133">Transmembrane helix</keyword>
<feature type="compositionally biased region" description="Low complexity" evidence="1">
    <location>
        <begin position="360"/>
        <end position="382"/>
    </location>
</feature>
<feature type="compositionally biased region" description="Low complexity" evidence="1">
    <location>
        <begin position="199"/>
        <end position="208"/>
    </location>
</feature>
<proteinExistence type="predicted"/>
<evidence type="ECO:0000256" key="2">
    <source>
        <dbReference type="SAM" id="Phobius"/>
    </source>
</evidence>
<name>A0A8H5CQ29_9AGAR</name>
<reference evidence="3 4" key="1">
    <citation type="journal article" date="2020" name="ISME J.">
        <title>Uncovering the hidden diversity of litter-decomposition mechanisms in mushroom-forming fungi.</title>
        <authorList>
            <person name="Floudas D."/>
            <person name="Bentzer J."/>
            <person name="Ahren D."/>
            <person name="Johansson T."/>
            <person name="Persson P."/>
            <person name="Tunlid A."/>
        </authorList>
    </citation>
    <scope>NUCLEOTIDE SEQUENCE [LARGE SCALE GENOMIC DNA]</scope>
    <source>
        <strain evidence="3 4">CBS 291.85</strain>
    </source>
</reference>
<protein>
    <submittedName>
        <fullName evidence="3">Uncharacterized protein</fullName>
    </submittedName>
</protein>
<feature type="compositionally biased region" description="Basic and acidic residues" evidence="1">
    <location>
        <begin position="175"/>
        <end position="185"/>
    </location>
</feature>
<organism evidence="3 4">
    <name type="scientific">Tetrapyrgos nigripes</name>
    <dbReference type="NCBI Taxonomy" id="182062"/>
    <lineage>
        <taxon>Eukaryota</taxon>
        <taxon>Fungi</taxon>
        <taxon>Dikarya</taxon>
        <taxon>Basidiomycota</taxon>
        <taxon>Agaricomycotina</taxon>
        <taxon>Agaricomycetes</taxon>
        <taxon>Agaricomycetidae</taxon>
        <taxon>Agaricales</taxon>
        <taxon>Marasmiineae</taxon>
        <taxon>Marasmiaceae</taxon>
        <taxon>Tetrapyrgos</taxon>
    </lineage>
</organism>
<evidence type="ECO:0000256" key="1">
    <source>
        <dbReference type="SAM" id="MobiDB-lite"/>
    </source>
</evidence>
<feature type="compositionally biased region" description="Basic and acidic residues" evidence="1">
    <location>
        <begin position="272"/>
        <end position="282"/>
    </location>
</feature>
<gene>
    <name evidence="3" type="ORF">D9758_013908</name>
</gene>
<feature type="region of interest" description="Disordered" evidence="1">
    <location>
        <begin position="269"/>
        <end position="395"/>
    </location>
</feature>
<keyword evidence="2" id="KW-0812">Transmembrane</keyword>
<sequence length="509" mass="56405">MIFFKVSFLCIFLSTDASIAFGYSLFHPFLTSLYSRPSSSYIQRTQESQSGLVAFRPVFLAGTELDAGPRGYLETTRELEFAPNYGHNILGEETTDSRLLSIAMEPHRTQQTREEISLPTSGILHSNTYSSFWLRWRPAEMEYNAHDDDDDDDGNEHSMIGGDDGSQSPSPRHLFHNEKRNKDDDNSNSDSPHPPSSSPTPMSSSSSDTPVIVAAVLGTLLAVLITGLLVYFLRRIWLRKTKINDPEYAFANGAPNQIWSHSKSSSIFPLTERSRQKSKIDDTPTSSATNTLTSQTHSITQPPTLAPTMEEDEASPELDTGLPPSQGASHDPWPESRNFYATPKNAGPPVHRAGRKRKAAGASKVSAASRSTKSTTSSGFSRGSRKRRIRSPGSMITVSDDTTTVTEVSSIRFSPNTERQMEIDEKIQELQSKLSLVHRTIRSGNGGVSREAKTGSVTLANMTHDYRVWKWKRQIEKLKALKESDWAYGKTDVKPAGLYKYDGTSTSNL</sequence>
<dbReference type="Proteomes" id="UP000559256">
    <property type="component" value="Unassembled WGS sequence"/>
</dbReference>
<dbReference type="AlphaFoldDB" id="A0A8H5CQ29"/>
<keyword evidence="2" id="KW-0472">Membrane</keyword>
<feature type="transmembrane region" description="Helical" evidence="2">
    <location>
        <begin position="211"/>
        <end position="233"/>
    </location>
</feature>
<evidence type="ECO:0000313" key="4">
    <source>
        <dbReference type="Proteomes" id="UP000559256"/>
    </source>
</evidence>
<comment type="caution">
    <text evidence="3">The sequence shown here is derived from an EMBL/GenBank/DDBJ whole genome shotgun (WGS) entry which is preliminary data.</text>
</comment>
<feature type="region of interest" description="Disordered" evidence="1">
    <location>
        <begin position="144"/>
        <end position="208"/>
    </location>
</feature>